<accession>A0A417Y9R7</accession>
<evidence type="ECO:0000259" key="1">
    <source>
        <dbReference type="Pfam" id="PF26154"/>
    </source>
</evidence>
<organism evidence="2 3">
    <name type="scientific">Oceanobacillus profundus</name>
    <dbReference type="NCBI Taxonomy" id="372463"/>
    <lineage>
        <taxon>Bacteria</taxon>
        <taxon>Bacillati</taxon>
        <taxon>Bacillota</taxon>
        <taxon>Bacilli</taxon>
        <taxon>Bacillales</taxon>
        <taxon>Bacillaceae</taxon>
        <taxon>Oceanobacillus</taxon>
    </lineage>
</organism>
<feature type="domain" description="DUF8042" evidence="1">
    <location>
        <begin position="8"/>
        <end position="113"/>
    </location>
</feature>
<dbReference type="EMBL" id="QWEH01000032">
    <property type="protein sequence ID" value="RHW29264.1"/>
    <property type="molecule type" value="Genomic_DNA"/>
</dbReference>
<gene>
    <name evidence="2" type="ORF">D1B32_22980</name>
</gene>
<reference evidence="2 3" key="1">
    <citation type="journal article" date="2007" name="Int. J. Syst. Evol. Microbiol.">
        <title>Oceanobacillus profundus sp. nov., isolated from a deep-sea sediment core.</title>
        <authorList>
            <person name="Kim Y.G."/>
            <person name="Choi D.H."/>
            <person name="Hyun S."/>
            <person name="Cho B.C."/>
        </authorList>
    </citation>
    <scope>NUCLEOTIDE SEQUENCE [LARGE SCALE GENOMIC DNA]</scope>
    <source>
        <strain evidence="2 3">DSM 18246</strain>
    </source>
</reference>
<dbReference type="InterPro" id="IPR058355">
    <property type="entry name" value="DUF8042"/>
</dbReference>
<proteinExistence type="predicted"/>
<dbReference type="AlphaFoldDB" id="A0A417Y9R7"/>
<name>A0A417Y9R7_9BACI</name>
<evidence type="ECO:0000313" key="3">
    <source>
        <dbReference type="Proteomes" id="UP000285456"/>
    </source>
</evidence>
<protein>
    <recommendedName>
        <fullName evidence="1">DUF8042 domain-containing protein</fullName>
    </recommendedName>
</protein>
<dbReference type="RefSeq" id="WP_095312953.1">
    <property type="nucleotide sequence ID" value="NZ_PHUT01000030.1"/>
</dbReference>
<keyword evidence="3" id="KW-1185">Reference proteome</keyword>
<dbReference type="InterPro" id="IPR026838">
    <property type="entry name" value="YheC/D"/>
</dbReference>
<comment type="caution">
    <text evidence="2">The sequence shown here is derived from an EMBL/GenBank/DDBJ whole genome shotgun (WGS) entry which is preliminary data.</text>
</comment>
<dbReference type="Proteomes" id="UP000285456">
    <property type="component" value="Unassembled WGS sequence"/>
</dbReference>
<sequence>MSKPTDKQLQQVYNIFQTLSEASDHFHKLIKEKELNQSIFIFSSIVDGFQALSRIDAVSKIEEWHIRKNKAEKHLLDIAQLLEKGNFIKISEILQFSYLPLLNRITKDISKSMDDQKSKKYKIGVFASFHNPRALYPEARVNALVQESERQNTQLLFFTSTDVNFEKEVITADVYTDGKWERITTHFPDVINNVGAGKRSHIERKLRRVIPFTSFHVGNKLSLPMRMAKYKKYVELLVPFRLCRNEVEIHEFLKDNNKVVFKYLQSNRGENIYFVTKKGTRYAVQEHKNERILSQEAFEEWLQTVILEEKGSFIVQRYIHTRTKEDEPYHFRAHVQKNGEGKWGLTHIYPRLGNRKSNLSNVATDGRVDNFHDFLVREYGGKAEKYESDILRLSIEIALHLDKLYGLALDELGIDLAIDENGRYWMHEANNGPQTAYHEEKRAVNTIAYAKYIAKNGIFYTESLRKSWSGMFQARTANIALAELDNRTTVGVLQGKIVNDSLATTLAETAERKNIHLYTFTPKDVDYDEMLIKGHFYEDNKWIPKIVEYPDAIIDRLQLRGDEDAQWIYEELEDIAFTNKWTGRKYKKSGIYKKLQASEEINDILAPYQKVSKTRDIFSFIEKYGKVILKLESGNISGTQYIEKLSNGKYFVTKGTSVTEYSEFPLLNKLKELIKEDNFIVQKDARSLNKNGQPTSFSMQLIQDKVDKWKFISLFADLKANPADNTSKNLTEELTEFLRDNYGEKEATELESKIKELAKTVGVSLQKIYGNVVTEVTIELGIDNNQHLSLIEVNPNSPNTIYDTATYAENVISYASYLGLLTKSNDSFVKI</sequence>
<dbReference type="Pfam" id="PF14398">
    <property type="entry name" value="ATPgrasp_YheCD"/>
    <property type="match status" value="2"/>
</dbReference>
<dbReference type="OrthoDB" id="7869153at2"/>
<dbReference type="Pfam" id="PF26154">
    <property type="entry name" value="DUF8042"/>
    <property type="match status" value="1"/>
</dbReference>
<dbReference type="SUPFAM" id="SSF56059">
    <property type="entry name" value="Glutathione synthetase ATP-binding domain-like"/>
    <property type="match status" value="1"/>
</dbReference>
<evidence type="ECO:0000313" key="2">
    <source>
        <dbReference type="EMBL" id="RHW29264.1"/>
    </source>
</evidence>